<comment type="subcellular location">
    <subcellularLocation>
        <location evidence="1">Secreted</location>
    </subcellularLocation>
</comment>
<dbReference type="Proteomes" id="UP000003250">
    <property type="component" value="Unassembled WGS sequence"/>
</dbReference>
<keyword evidence="4" id="KW-0401">Integrin</keyword>
<evidence type="ECO:0000313" key="5">
    <source>
        <dbReference type="Proteomes" id="UP000003250"/>
    </source>
</evidence>
<dbReference type="InterPro" id="IPR011049">
    <property type="entry name" value="Serralysin-like_metalloprot_C"/>
</dbReference>
<dbReference type="PRINTS" id="PR00313">
    <property type="entry name" value="CABNDNGRPT"/>
</dbReference>
<dbReference type="Gene3D" id="2.150.10.10">
    <property type="entry name" value="Serralysin-like metalloprotease, C-terminal"/>
    <property type="match status" value="4"/>
</dbReference>
<evidence type="ECO:0000256" key="3">
    <source>
        <dbReference type="SAM" id="MobiDB-lite"/>
    </source>
</evidence>
<dbReference type="EMBL" id="AHAM01000026">
    <property type="protein sequence ID" value="EHK58810.1"/>
    <property type="molecule type" value="Genomic_DNA"/>
</dbReference>
<sequence length="875" mass="88108">MANYNLTVGNDVLIGTEGADNFYGVNSGVTGGTDTLNGGGGDDSFYVGHLAAGTVNGGSGIDTVFIYGGLGTVTYTNVEILSVTEFYVLSGSVSQFASFGRIVDSTDPLRQIPIYLAGAGGTVDFSGRLTGSQSINLTGSDATSGVVITGTANGDELRGSKFNDVLNGGGGADWIGAGDGNDTLNGGDGNDTLSTGGFGADTLNGDAGNDTLSAYNGLANTLNGGAGNDLFLIFGNSGTVDGGAGTDTVKGSDFGNTTFTNVEVLNIDAGHIFAKIPQLASFAAIVNLPVFGTQITFVLDGDGGVLDFSTRVTGTRSVYATGQDVISGITITGTLNGDRLEGSEFNDTLNGGGGDDTLDGGGGDDTLDGGDGADTLYGGGSDVLRGGAGDDRFIILDNTAATIDGGAGKDTIVVTSALGSLTFSNVEVLEIENGYVFASLAHINAFNTIFSTIYPNTVILFNLVGAGGTVDFSDRLTGECAASVDGQNLSSGYKVVGTVNNDFFIGSSFDDVLNGGGGADELVGGFGNDIYYLDNSADVIVEAAGGGTDTARSFVNWTLANNVERLELQGTGNLNGTGNTLNNTLVGNAGNNVLNGGAGNDYMMGGAGNDIFVVAAARDRTVENASGGTDTIRSYINWTLGANVERLELQGTGNLNGAGNSLNNTLVGNVGNNLLNGGAGNDYMVGGAGNDIFVVASTEDRTVENAGGGIDTVRSYIDWTLGGNVERLELQGTGNLNGAGNTANNTLVGNVGNNLLNGGAGNDYMVGGAGNDIFMFDTALGASNVDTVADFNVAADTIRLENAIFSTIAGSGTLTAAQFASNASGTAQDASDRIIYETDTGKLIYDSNGSAAGGAFHFGTLASGLAITNADFFMV</sequence>
<dbReference type="PANTHER" id="PTHR38340">
    <property type="entry name" value="S-LAYER PROTEIN"/>
    <property type="match status" value="1"/>
</dbReference>
<keyword evidence="2" id="KW-0964">Secreted</keyword>
<dbReference type="InterPro" id="IPR050557">
    <property type="entry name" value="RTX_toxin/Mannuronan_C5-epim"/>
</dbReference>
<gene>
    <name evidence="4" type="ORF">MAXJ12_02726</name>
</gene>
<dbReference type="InterPro" id="IPR018511">
    <property type="entry name" value="Hemolysin-typ_Ca-bd_CS"/>
</dbReference>
<evidence type="ECO:0000313" key="4">
    <source>
        <dbReference type="EMBL" id="EHK58810.1"/>
    </source>
</evidence>
<dbReference type="GO" id="GO:0005576">
    <property type="term" value="C:extracellular region"/>
    <property type="evidence" value="ECO:0007669"/>
    <property type="project" value="UniProtKB-SubCell"/>
</dbReference>
<dbReference type="PANTHER" id="PTHR38340:SF1">
    <property type="entry name" value="S-LAYER PROTEIN"/>
    <property type="match status" value="1"/>
</dbReference>
<feature type="compositionally biased region" description="Gly residues" evidence="3">
    <location>
        <begin position="350"/>
        <end position="371"/>
    </location>
</feature>
<dbReference type="PATRIC" id="fig|1107882.3.peg.539"/>
<accession>H0HK90</accession>
<dbReference type="AlphaFoldDB" id="H0HK90"/>
<organism evidence="4 5">
    <name type="scientific">Mesorhizobium alhagi CCNWXJ12-2</name>
    <dbReference type="NCBI Taxonomy" id="1107882"/>
    <lineage>
        <taxon>Bacteria</taxon>
        <taxon>Pseudomonadati</taxon>
        <taxon>Pseudomonadota</taxon>
        <taxon>Alphaproteobacteria</taxon>
        <taxon>Hyphomicrobiales</taxon>
        <taxon>Phyllobacteriaceae</taxon>
        <taxon>Allomesorhizobium</taxon>
    </lineage>
</organism>
<dbReference type="SUPFAM" id="SSF51120">
    <property type="entry name" value="beta-Roll"/>
    <property type="match status" value="5"/>
</dbReference>
<dbReference type="OrthoDB" id="8110404at2"/>
<name>H0HK90_9HYPH</name>
<dbReference type="RefSeq" id="WP_008834202.1">
    <property type="nucleotide sequence ID" value="NZ_AHAM01000026.1"/>
</dbReference>
<dbReference type="GO" id="GO:0005509">
    <property type="term" value="F:calcium ion binding"/>
    <property type="evidence" value="ECO:0007669"/>
    <property type="project" value="InterPro"/>
</dbReference>
<evidence type="ECO:0000256" key="1">
    <source>
        <dbReference type="ARBA" id="ARBA00004613"/>
    </source>
</evidence>
<reference evidence="4 5" key="1">
    <citation type="journal article" date="2012" name="J. Bacteriol.">
        <title>Draft Genome Sequence of Mesorhizobium alhagi CCNWXJ12-2T, a Novel Salt-Resistant Species Isolated from the Desert of Northwestern China.</title>
        <authorList>
            <person name="Zhou M."/>
            <person name="Chen W."/>
            <person name="Chen H."/>
            <person name="Wei G."/>
        </authorList>
    </citation>
    <scope>NUCLEOTIDE SEQUENCE [LARGE SCALE GENOMIC DNA]</scope>
    <source>
        <strain evidence="4 5">CCNWXJ12-2</strain>
    </source>
</reference>
<dbReference type="Pfam" id="PF00353">
    <property type="entry name" value="HemolysinCabind"/>
    <property type="match status" value="9"/>
</dbReference>
<evidence type="ECO:0000256" key="2">
    <source>
        <dbReference type="ARBA" id="ARBA00022525"/>
    </source>
</evidence>
<dbReference type="GO" id="GO:0007229">
    <property type="term" value="P:integrin-mediated signaling pathway"/>
    <property type="evidence" value="ECO:0007669"/>
    <property type="project" value="UniProtKB-KW"/>
</dbReference>
<feature type="region of interest" description="Disordered" evidence="3">
    <location>
        <begin position="349"/>
        <end position="371"/>
    </location>
</feature>
<dbReference type="InterPro" id="IPR001343">
    <property type="entry name" value="Hemolysn_Ca-bd"/>
</dbReference>
<keyword evidence="5" id="KW-1185">Reference proteome</keyword>
<protein>
    <submittedName>
        <fullName evidence="4">Integrin alpha repeat/hemolysin-type calcium-binding repeat family protein</fullName>
    </submittedName>
</protein>
<dbReference type="PROSITE" id="PS00330">
    <property type="entry name" value="HEMOLYSIN_CALCIUM"/>
    <property type="match status" value="3"/>
</dbReference>
<proteinExistence type="predicted"/>